<dbReference type="AlphaFoldDB" id="A0AAV5N2Y2"/>
<feature type="chain" id="PRO_5043764275" description="NodB homology domain-containing protein" evidence="2">
    <location>
        <begin position="26"/>
        <end position="430"/>
    </location>
</feature>
<sequence length="430" mass="48805">MNFKHVLRLPIALFLFVVGSMLVCAQDTPLPDAKSPPIQVKLIRDSEVMAPVAGEVIKVGTLRENVELMAYPLNDDYYEFTFGNGNGLIDKDDLKPVQKSKKAMGLELADLQKLNQNLITTRTTSLYNHPTAKSRVFGELNENLRYPILGRLKGDDGVLWYEINVGDDVKYVRADDCELDNGIPVLTYHHVLRDEENKLFRNTSTTTSDTALDAQMGYLKSAGYKTLSMAQLEGYLNNSVNLPAKAVVLTFDDGLKSVYRYAYPILKKYDQHAVAFIISSRVKHNPQAWDASSLQFMSISELKQIQDVFEIQSHTHFLHRYSDDRRPVLLSRTEHNIQLDFERSARALRQFNPKVLYVSYPFGGYNDKAIEAARLAGYRLAVTTVRGKVKPGDNPFTLKRLYILRTDSIDTMAERIANNRSDVKPMEVKQ</sequence>
<reference evidence="4" key="1">
    <citation type="submission" date="2022-06" db="EMBL/GenBank/DDBJ databases">
        <title>Draft genome sequences of Leminorella grimontii str. JCM5902.</title>
        <authorList>
            <person name="Wakabayashi Y."/>
            <person name="Kojima K."/>
        </authorList>
    </citation>
    <scope>NUCLEOTIDE SEQUENCE</scope>
    <source>
        <strain evidence="4">JCM 5902</strain>
    </source>
</reference>
<dbReference type="SUPFAM" id="SSF88713">
    <property type="entry name" value="Glycoside hydrolase/deacetylase"/>
    <property type="match status" value="1"/>
</dbReference>
<dbReference type="EMBL" id="BRLH01000002">
    <property type="protein sequence ID" value="GKX55096.1"/>
    <property type="molecule type" value="Genomic_DNA"/>
</dbReference>
<dbReference type="CDD" id="cd10966">
    <property type="entry name" value="CE4_yadE_5s"/>
    <property type="match status" value="1"/>
</dbReference>
<dbReference type="InterPro" id="IPR011330">
    <property type="entry name" value="Glyco_hydro/deAcase_b/a-brl"/>
</dbReference>
<dbReference type="Gene3D" id="3.20.20.370">
    <property type="entry name" value="Glycoside hydrolase/deacetylase"/>
    <property type="match status" value="1"/>
</dbReference>
<name>A0AAV5N2Y2_9GAMM</name>
<dbReference type="RefSeq" id="WP_036023587.1">
    <property type="nucleotide sequence ID" value="NZ_BRLH01000002.1"/>
</dbReference>
<evidence type="ECO:0000259" key="3">
    <source>
        <dbReference type="PROSITE" id="PS51677"/>
    </source>
</evidence>
<dbReference type="Pfam" id="PF01522">
    <property type="entry name" value="Polysacc_deac_1"/>
    <property type="match status" value="1"/>
</dbReference>
<comment type="caution">
    <text evidence="4">The sequence shown here is derived from an EMBL/GenBank/DDBJ whole genome shotgun (WGS) entry which is preliminary data.</text>
</comment>
<evidence type="ECO:0000256" key="1">
    <source>
        <dbReference type="ARBA" id="ARBA00022729"/>
    </source>
</evidence>
<feature type="signal peptide" evidence="2">
    <location>
        <begin position="1"/>
        <end position="25"/>
    </location>
</feature>
<evidence type="ECO:0000313" key="4">
    <source>
        <dbReference type="EMBL" id="GKX55096.1"/>
    </source>
</evidence>
<evidence type="ECO:0000256" key="2">
    <source>
        <dbReference type="SAM" id="SignalP"/>
    </source>
</evidence>
<dbReference type="PROSITE" id="PS51677">
    <property type="entry name" value="NODB"/>
    <property type="match status" value="1"/>
</dbReference>
<accession>A0AAV5N2Y2</accession>
<keyword evidence="1 2" id="KW-0732">Signal</keyword>
<dbReference type="InterPro" id="IPR002509">
    <property type="entry name" value="NODB_dom"/>
</dbReference>
<dbReference type="Proteomes" id="UP001058124">
    <property type="component" value="Unassembled WGS sequence"/>
</dbReference>
<feature type="domain" description="NodB homology" evidence="3">
    <location>
        <begin position="245"/>
        <end position="430"/>
    </location>
</feature>
<gene>
    <name evidence="4" type="ORF">SOASR030_12080</name>
</gene>
<keyword evidence="5" id="KW-1185">Reference proteome</keyword>
<dbReference type="InterPro" id="IPR051398">
    <property type="entry name" value="Polysacch_Deacetylase"/>
</dbReference>
<dbReference type="PANTHER" id="PTHR34216:SF13">
    <property type="entry name" value="XYLANASE_CHITIN DEACETYLASE"/>
    <property type="match status" value="1"/>
</dbReference>
<proteinExistence type="predicted"/>
<dbReference type="GO" id="GO:0005975">
    <property type="term" value="P:carbohydrate metabolic process"/>
    <property type="evidence" value="ECO:0007669"/>
    <property type="project" value="InterPro"/>
</dbReference>
<dbReference type="PANTHER" id="PTHR34216">
    <property type="match status" value="1"/>
</dbReference>
<evidence type="ECO:0000313" key="5">
    <source>
        <dbReference type="Proteomes" id="UP001058124"/>
    </source>
</evidence>
<organism evidence="4 5">
    <name type="scientific">Leminorella grimontii</name>
    <dbReference type="NCBI Taxonomy" id="82981"/>
    <lineage>
        <taxon>Bacteria</taxon>
        <taxon>Pseudomonadati</taxon>
        <taxon>Pseudomonadota</taxon>
        <taxon>Gammaproteobacteria</taxon>
        <taxon>Enterobacterales</taxon>
        <taxon>Budviciaceae</taxon>
        <taxon>Leminorella</taxon>
    </lineage>
</organism>
<dbReference type="GO" id="GO:0016810">
    <property type="term" value="F:hydrolase activity, acting on carbon-nitrogen (but not peptide) bonds"/>
    <property type="evidence" value="ECO:0007669"/>
    <property type="project" value="InterPro"/>
</dbReference>
<protein>
    <recommendedName>
        <fullName evidence="3">NodB homology domain-containing protein</fullName>
    </recommendedName>
</protein>